<accession>A0A0E9NNG3</accession>
<dbReference type="Proteomes" id="UP000033140">
    <property type="component" value="Unassembled WGS sequence"/>
</dbReference>
<reference evidence="2 3" key="3">
    <citation type="journal article" date="2015" name="Genome Announc.">
        <title>Draft Genome Sequence of the Archiascomycetous Yeast Saitoella complicata.</title>
        <authorList>
            <person name="Yamauchi K."/>
            <person name="Kondo S."/>
            <person name="Hamamoto M."/>
            <person name="Takahashi Y."/>
            <person name="Ogura Y."/>
            <person name="Hayashi T."/>
            <person name="Nishida H."/>
        </authorList>
    </citation>
    <scope>NUCLEOTIDE SEQUENCE [LARGE SCALE GENOMIC DNA]</scope>
    <source>
        <strain evidence="2 3">NRRL Y-17804</strain>
    </source>
</reference>
<evidence type="ECO:0000259" key="1">
    <source>
        <dbReference type="PROSITE" id="PS50878"/>
    </source>
</evidence>
<dbReference type="EMBL" id="BACD03000045">
    <property type="protein sequence ID" value="GAO51402.1"/>
    <property type="molecule type" value="Genomic_DNA"/>
</dbReference>
<dbReference type="Pfam" id="PF00078">
    <property type="entry name" value="RVT_1"/>
    <property type="match status" value="1"/>
</dbReference>
<feature type="domain" description="Reverse transcriptase" evidence="1">
    <location>
        <begin position="191"/>
        <end position="448"/>
    </location>
</feature>
<sequence length="652" mass="72134">MSDLTKKRFASQSPIAGTTFHTMSSFKRSLARLHKGLPMVAGTREHASYLNLRRHYRVEHRRRQCVFQAKNLDALLQASPTGFWKIAHNSLSAPGPSPLVSPEALADHFQSLLSGLDSPSFDDDFKTDFISRTPQGPPVSIDEILHAPFMVEELDEVLKFRKGTFARGLDLVSVDSLLDLPDGRLLSFFNEVLESSSTPSVWNVGAIIPLPKKGNLRNPSNYRGITLLSVARKIYTALLNIRISCWAESKLPDAQNGFRKGRRITDNLFILRTLSDVSRFEKRDLHVAFIDLVKAFDTIDRDLLMAKIRFMGGAGRVIEAVSSLYSNTTSVVWSSSGHSRAFLYYHGVVQGDPFSPTLFALFLADLWFPPGVDAPSLGGIKVPCLLLADDIALFAYSEAGLQSLLDSLVTFCSQWRLLINGDKSKVLTFPGRSSTNANPVKVYVDRSAEPPTVVDEFEGALSKARRTLFSLHALKHLVGRLPPRVYMRLYRALVERYLIYAMVVTFDGPLQSDFDVLHKTAMRIATGVSPRSILAPLYLDLAELSLSDRRIVLLASYIDYLRALPGDRLARQALIASQTLCRAGDRNCWFSAAANRLSALGVDLQSTDGPIGPVSKSLAEGRVHSIYVNDVQNFSRLALLRQVGSAVPVGRA</sequence>
<dbReference type="STRING" id="698492.A0A0E9NNG3"/>
<dbReference type="SUPFAM" id="SSF56672">
    <property type="entry name" value="DNA/RNA polymerases"/>
    <property type="match status" value="1"/>
</dbReference>
<gene>
    <name evidence="2" type="ORF">G7K_5504-t1</name>
</gene>
<reference evidence="2 3" key="1">
    <citation type="journal article" date="2011" name="J. Gen. Appl. Microbiol.">
        <title>Draft genome sequencing of the enigmatic yeast Saitoella complicata.</title>
        <authorList>
            <person name="Nishida H."/>
            <person name="Hamamoto M."/>
            <person name="Sugiyama J."/>
        </authorList>
    </citation>
    <scope>NUCLEOTIDE SEQUENCE [LARGE SCALE GENOMIC DNA]</scope>
    <source>
        <strain evidence="2 3">NRRL Y-17804</strain>
    </source>
</reference>
<comment type="caution">
    <text evidence="2">The sequence shown here is derived from an EMBL/GenBank/DDBJ whole genome shotgun (WGS) entry which is preliminary data.</text>
</comment>
<evidence type="ECO:0000313" key="3">
    <source>
        <dbReference type="Proteomes" id="UP000033140"/>
    </source>
</evidence>
<proteinExistence type="predicted"/>
<reference evidence="2 3" key="2">
    <citation type="journal article" date="2014" name="J. Gen. Appl. Microbiol.">
        <title>The early diverging ascomycetous budding yeast Saitoella complicata has three histone deacetylases belonging to the Clr6, Hos2, and Rpd3 lineages.</title>
        <authorList>
            <person name="Nishida H."/>
            <person name="Matsumoto T."/>
            <person name="Kondo S."/>
            <person name="Hamamoto M."/>
            <person name="Yoshikawa H."/>
        </authorList>
    </citation>
    <scope>NUCLEOTIDE SEQUENCE [LARGE SCALE GENOMIC DNA]</scope>
    <source>
        <strain evidence="2 3">NRRL Y-17804</strain>
    </source>
</reference>
<dbReference type="PANTHER" id="PTHR47027">
    <property type="entry name" value="REVERSE TRANSCRIPTASE DOMAIN-CONTAINING PROTEIN"/>
    <property type="match status" value="1"/>
</dbReference>
<dbReference type="InterPro" id="IPR000477">
    <property type="entry name" value="RT_dom"/>
</dbReference>
<organism evidence="2 3">
    <name type="scientific">Saitoella complicata (strain BCRC 22490 / CBS 7301 / JCM 7358 / NBRC 10748 / NRRL Y-17804)</name>
    <dbReference type="NCBI Taxonomy" id="698492"/>
    <lineage>
        <taxon>Eukaryota</taxon>
        <taxon>Fungi</taxon>
        <taxon>Dikarya</taxon>
        <taxon>Ascomycota</taxon>
        <taxon>Taphrinomycotina</taxon>
        <taxon>Taphrinomycotina incertae sedis</taxon>
        <taxon>Saitoella</taxon>
    </lineage>
</organism>
<evidence type="ECO:0000313" key="2">
    <source>
        <dbReference type="EMBL" id="GAO51402.1"/>
    </source>
</evidence>
<dbReference type="CDD" id="cd01650">
    <property type="entry name" value="RT_nLTR_like"/>
    <property type="match status" value="1"/>
</dbReference>
<dbReference type="AlphaFoldDB" id="A0A0E9NNG3"/>
<protein>
    <recommendedName>
        <fullName evidence="1">Reverse transcriptase domain-containing protein</fullName>
    </recommendedName>
</protein>
<dbReference type="PROSITE" id="PS50878">
    <property type="entry name" value="RT_POL"/>
    <property type="match status" value="1"/>
</dbReference>
<keyword evidence="3" id="KW-1185">Reference proteome</keyword>
<dbReference type="InterPro" id="IPR043502">
    <property type="entry name" value="DNA/RNA_pol_sf"/>
</dbReference>
<name>A0A0E9NNG3_SAICN</name>
<dbReference type="PANTHER" id="PTHR47027:SF30">
    <property type="entry name" value="THAP-TYPE DOMAIN-CONTAINING PROTEIN"/>
    <property type="match status" value="1"/>
</dbReference>